<comment type="similarity">
    <text evidence="1">Belongs to the UPF0597 family.</text>
</comment>
<keyword evidence="4" id="KW-1185">Reference proteome</keyword>
<dbReference type="EMBL" id="VUNA01000005">
    <property type="protein sequence ID" value="MST70394.1"/>
    <property type="molecule type" value="Genomic_DNA"/>
</dbReference>
<gene>
    <name evidence="3" type="ORF">FYJ65_03415</name>
</gene>
<sequence length="431" mass="46083">MHPLTELIRNDMKPALGVTEPGAIAFAVSTAASYLTGDIREVTLRMNSGMYKNAFTCGIPNSSHYGNLYSAALGVVAGKPELGLESLRDVTEEDNRKAENLVAQNRVHAEMSEISSRIHIEATVQTESGTATVKIRDSHTNILWVEVNGEVVFGQKEGCRAEAPEAPEETEGEAVPLIHRYTLREMLEYVETVPAEEIAFIRDAFAMNMELFQKGMDSDRTPYLHYLLEANGDALFSENESATASLLCNGAIESRVIGLDAPAMSITGSGAHGIIATMPLYGVAKIRGLSETELCRATALSYLICMYIKEYSGRLSAFCGCAIAAGSGMACGLVFMNGGGVSEMDKCLRNMASSITGMICDGGNHGCAMKGIAACDAAFRSADLAMAGISIEDIHGINGKTPEETMRNMGRIASPGMVGTEKTIVEIMSEK</sequence>
<organism evidence="3 4">
    <name type="scientific">Mogibacterium kristiansenii</name>
    <dbReference type="NCBI Taxonomy" id="2606708"/>
    <lineage>
        <taxon>Bacteria</taxon>
        <taxon>Bacillati</taxon>
        <taxon>Bacillota</taxon>
        <taxon>Clostridia</taxon>
        <taxon>Peptostreptococcales</taxon>
        <taxon>Anaerovoracaceae</taxon>
        <taxon>Mogibacterium</taxon>
    </lineage>
</organism>
<dbReference type="Proteomes" id="UP000469424">
    <property type="component" value="Unassembled WGS sequence"/>
</dbReference>
<evidence type="ECO:0000313" key="4">
    <source>
        <dbReference type="Proteomes" id="UP000469424"/>
    </source>
</evidence>
<dbReference type="PANTHER" id="PTHR30501:SF2">
    <property type="entry name" value="UPF0597 PROTEIN YHAM"/>
    <property type="match status" value="1"/>
</dbReference>
<dbReference type="InterPro" id="IPR005130">
    <property type="entry name" value="Ser_deHydtase-like_asu"/>
</dbReference>
<feature type="domain" description="Serine dehydratase-like alpha subunit" evidence="2">
    <location>
        <begin position="83"/>
        <end position="425"/>
    </location>
</feature>
<dbReference type="GO" id="GO:0019450">
    <property type="term" value="P:L-cysteine catabolic process to pyruvate"/>
    <property type="evidence" value="ECO:0007669"/>
    <property type="project" value="TreeGrafter"/>
</dbReference>
<evidence type="ECO:0000313" key="3">
    <source>
        <dbReference type="EMBL" id="MST70394.1"/>
    </source>
</evidence>
<comment type="caution">
    <text evidence="3">The sequence shown here is derived from an EMBL/GenBank/DDBJ whole genome shotgun (WGS) entry which is preliminary data.</text>
</comment>
<name>A0A6N7XHK8_9FIRM</name>
<proteinExistence type="inferred from homology"/>
<dbReference type="PIRSF" id="PIRSF006054">
    <property type="entry name" value="UCP006054"/>
    <property type="match status" value="1"/>
</dbReference>
<dbReference type="GO" id="GO:0080146">
    <property type="term" value="F:L-cysteine desulfhydrase activity"/>
    <property type="evidence" value="ECO:0007669"/>
    <property type="project" value="TreeGrafter"/>
</dbReference>
<accession>A0A6N7XHK8</accession>
<dbReference type="PANTHER" id="PTHR30501">
    <property type="entry name" value="UPF0597 PROTEIN YHAM"/>
    <property type="match status" value="1"/>
</dbReference>
<dbReference type="Pfam" id="PF03313">
    <property type="entry name" value="SDH_alpha"/>
    <property type="match status" value="1"/>
</dbReference>
<protein>
    <recommendedName>
        <fullName evidence="1">UPF0597 protein FYJ65_03415</fullName>
    </recommendedName>
</protein>
<reference evidence="3 4" key="1">
    <citation type="submission" date="2019-08" db="EMBL/GenBank/DDBJ databases">
        <title>In-depth cultivation of the pig gut microbiome towards novel bacterial diversity and tailored functional studies.</title>
        <authorList>
            <person name="Wylensek D."/>
            <person name="Hitch T.C.A."/>
            <person name="Clavel T."/>
        </authorList>
    </citation>
    <scope>NUCLEOTIDE SEQUENCE [LARGE SCALE GENOMIC DNA]</scope>
    <source>
        <strain evidence="3 4">WCA-MUC-591-APC-4B</strain>
    </source>
</reference>
<dbReference type="HAMAP" id="MF_01845">
    <property type="entry name" value="UPF0597"/>
    <property type="match status" value="1"/>
</dbReference>
<evidence type="ECO:0000259" key="2">
    <source>
        <dbReference type="Pfam" id="PF03313"/>
    </source>
</evidence>
<dbReference type="AlphaFoldDB" id="A0A6N7XHK8"/>
<dbReference type="InterPro" id="IPR021144">
    <property type="entry name" value="UPF0597"/>
</dbReference>
<evidence type="ECO:0000256" key="1">
    <source>
        <dbReference type="HAMAP-Rule" id="MF_01845"/>
    </source>
</evidence>
<dbReference type="RefSeq" id="WP_154553960.1">
    <property type="nucleotide sequence ID" value="NZ_VUNA01000005.1"/>
</dbReference>